<dbReference type="EMBL" id="LC711080">
    <property type="protein sequence ID" value="BDI54990.1"/>
    <property type="molecule type" value="Genomic_DNA"/>
</dbReference>
<dbReference type="GeneID" id="80402145"/>
<sequence length="82" mass="9954">MQIPDDIGKQRHFLLEFICEECEKTHRLHQLNGDFMGRMHCIYCNFGYFRIQKRFVTEDKYNNLNGKDRVVLTEITKVKWRG</sequence>
<dbReference type="Proteomes" id="UP001162249">
    <property type="component" value="Segment"/>
</dbReference>
<evidence type="ECO:0000313" key="2">
    <source>
        <dbReference type="Proteomes" id="UP001162249"/>
    </source>
</evidence>
<proteinExistence type="predicted"/>
<accession>A0AA35CNJ2</accession>
<keyword evidence="2" id="KW-1185">Reference proteome</keyword>
<organism evidence="1 2">
    <name type="scientific">Lokiarchaeia virus VerdaV4</name>
    <dbReference type="NCBI Taxonomy" id="3070172"/>
    <lineage>
        <taxon>Viruses</taxon>
        <taxon>Duplodnaviria</taxon>
        <taxon>Heunggongvirae</taxon>
        <taxon>Uroviricota</taxon>
        <taxon>Caudoviricetes</taxon>
        <taxon>Verdandiviridae</taxon>
        <taxon>Dolusvirus</taxon>
        <taxon>Dolusvirus pacificense</taxon>
    </lineage>
</organism>
<dbReference type="RefSeq" id="YP_010772433.1">
    <property type="nucleotide sequence ID" value="NC_074643.1"/>
</dbReference>
<dbReference type="KEGG" id="vg:80402145"/>
<protein>
    <submittedName>
        <fullName evidence="1">Zn finger protein</fullName>
    </submittedName>
</protein>
<name>A0AA35CNJ2_9CAUD</name>
<evidence type="ECO:0000313" key="1">
    <source>
        <dbReference type="EMBL" id="BDI54990.1"/>
    </source>
</evidence>
<reference evidence="1 2" key="1">
    <citation type="journal article" date="2022" name="Nat. Microbiol.">
        <title>Three families of Asgard archaeal viruses identified in metagenome-assembled genomes.</title>
        <authorList>
            <person name="Medvedeva S."/>
            <person name="Sun J."/>
            <person name="Yutin N."/>
            <person name="Koonin E.V."/>
            <person name="Nunoura T."/>
            <person name="Rinke C."/>
            <person name="Krupovic M."/>
        </authorList>
    </citation>
    <scope>NUCLEOTIDE SEQUENCE [LARGE SCALE GENOMIC DNA]</scope>
    <source>
        <strain evidence="1">VerdaV4</strain>
    </source>
</reference>